<dbReference type="PANTHER" id="PTHR47691">
    <property type="entry name" value="REGULATOR-RELATED"/>
    <property type="match status" value="1"/>
</dbReference>
<comment type="caution">
    <text evidence="2">The sequence shown here is derived from an EMBL/GenBank/DDBJ whole genome shotgun (WGS) entry which is preliminary data.</text>
</comment>
<dbReference type="Gene3D" id="3.40.50.300">
    <property type="entry name" value="P-loop containing nucleotide triphosphate hydrolases"/>
    <property type="match status" value="1"/>
</dbReference>
<evidence type="ECO:0000259" key="1">
    <source>
        <dbReference type="PROSITE" id="PS50043"/>
    </source>
</evidence>
<dbReference type="SUPFAM" id="SSF48452">
    <property type="entry name" value="TPR-like"/>
    <property type="match status" value="3"/>
</dbReference>
<dbReference type="RefSeq" id="WP_161982252.1">
    <property type="nucleotide sequence ID" value="NZ_BIFT01000001.1"/>
</dbReference>
<dbReference type="SMART" id="SM00028">
    <property type="entry name" value="TPR"/>
    <property type="match status" value="7"/>
</dbReference>
<dbReference type="InterPro" id="IPR000792">
    <property type="entry name" value="Tscrpt_reg_LuxR_C"/>
</dbReference>
<proteinExistence type="predicted"/>
<dbReference type="CDD" id="cd06170">
    <property type="entry name" value="LuxR_C_like"/>
    <property type="match status" value="1"/>
</dbReference>
<keyword evidence="3" id="KW-1185">Reference proteome</keyword>
<dbReference type="GO" id="GO:0043531">
    <property type="term" value="F:ADP binding"/>
    <property type="evidence" value="ECO:0007669"/>
    <property type="project" value="InterPro"/>
</dbReference>
<evidence type="ECO:0000313" key="2">
    <source>
        <dbReference type="EMBL" id="GCE28461.1"/>
    </source>
</evidence>
<dbReference type="Gene3D" id="1.25.40.10">
    <property type="entry name" value="Tetratricopeptide repeat domain"/>
    <property type="match status" value="2"/>
</dbReference>
<dbReference type="InterPro" id="IPR019734">
    <property type="entry name" value="TPR_rpt"/>
</dbReference>
<dbReference type="GO" id="GO:0003677">
    <property type="term" value="F:DNA binding"/>
    <property type="evidence" value="ECO:0007669"/>
    <property type="project" value="InterPro"/>
</dbReference>
<feature type="domain" description="HTH luxR-type" evidence="1">
    <location>
        <begin position="1118"/>
        <end position="1183"/>
    </location>
</feature>
<dbReference type="GO" id="GO:0006355">
    <property type="term" value="P:regulation of DNA-templated transcription"/>
    <property type="evidence" value="ECO:0007669"/>
    <property type="project" value="InterPro"/>
</dbReference>
<dbReference type="InterPro" id="IPR027417">
    <property type="entry name" value="P-loop_NTPase"/>
</dbReference>
<dbReference type="Pfam" id="PF00931">
    <property type="entry name" value="NB-ARC"/>
    <property type="match status" value="1"/>
</dbReference>
<dbReference type="InterPro" id="IPR026000">
    <property type="entry name" value="Apc5_dom"/>
</dbReference>
<dbReference type="SUPFAM" id="SSF52540">
    <property type="entry name" value="P-loop containing nucleoside triphosphate hydrolases"/>
    <property type="match status" value="1"/>
</dbReference>
<reference evidence="3" key="1">
    <citation type="submission" date="2018-12" db="EMBL/GenBank/DDBJ databases">
        <title>Tengunoibacter tsumagoiensis gen. nov., sp. nov., Dictyobacter kobayashii sp. nov., D. alpinus sp. nov., and D. joshuensis sp. nov. and description of Dictyobacteraceae fam. nov. within the order Ktedonobacterales isolated from Tengu-no-mugimeshi.</title>
        <authorList>
            <person name="Wang C.M."/>
            <person name="Zheng Y."/>
            <person name="Sakai Y."/>
            <person name="Toyoda A."/>
            <person name="Minakuchi Y."/>
            <person name="Abe K."/>
            <person name="Yokota A."/>
            <person name="Yabe S."/>
        </authorList>
    </citation>
    <scope>NUCLEOTIDE SEQUENCE [LARGE SCALE GENOMIC DNA]</scope>
    <source>
        <strain evidence="3">Uno16</strain>
    </source>
</reference>
<dbReference type="Gene3D" id="1.10.10.10">
    <property type="entry name" value="Winged helix-like DNA-binding domain superfamily/Winged helix DNA-binding domain"/>
    <property type="match status" value="1"/>
</dbReference>
<sequence length="1185" mass="132308">MTRSTPTVRNDTLFYQEQDQSYCVPVGSADWYIWLAGATSFSFTSAPGSFTARKEQAGNKRGGDYWKAYSKRKGKLLHAYIGKSQLLSLERLQAIAVQLAQSAEEQQHLPATEPSFSYNHNLPMQPMPLIGREKETAQICALLQRSDVRLLTIAGPGGVGKTSLALEVMRALRESFPGGIFYISLGLISDADLVLPTIAQKLGFVETKDEPLLERVAAYLHDKHSLLVLDNFEQIMPAAPLLAELLVLCPQLKIMVTSREILHLRGEHEFVVPCLSLPDLQNLPTDGDFSAYPSMLLFAQRAAAVKHDFQITPANAAVIAEICTCLDGLPLALELAAARSKHLSPTMLLARLEQRLVVLTSGARDLPRRQQTLRDTLDWSYELLNQDEQKIFRYLSVFVRGCTMASAESFCTVLQDDQIACNAAILDIIASLIDKSFLQQREQADGEMRLSMLETIQEYGQMCLQAAGEQDKAARTHAFHYLALAEQAEPELRRATQAQWLQRLDQENDNLRAALQWFSAQSDPESQEAALRLCAALWRFWLIRNRQQEGYQWAEKALLHSAHVSPALQAKAYFATATLADSQEHYERSVELWQRSLAIYAKIDDQVGVAATLNKLGTATARKAPVESHTLFERSLSLARLHMDDYGVADALESLAQESFAFGFLTEARATFEERLVICRRLEDRRSIAYCLESLGQIAAHLGDYPQANQHLRECLMLHREIGDRIGLAFALLPLAIVTLYQGDYSTAHSLLEEFRVVIRELGNQHNLARSGSTRDLPQLQFTERTPISQILTETFAIFKETGNDEGIASKLFALGCIDFSQGNFSDARKSLSESLTIFQHLGNRVMKAAVHNMQGQVEAHQGNYDRARIHLEECLLITREIDDHWHLASRLGQLGLILLNQGNIPRARILIEESMQAAQESGDPRYIAQTLHIHGLLSLHTGDYAMAQQRFTEGLNINSEMRSGSTRAYFLADLGLLAIQQKNHDRAKILIEESLALCQRVGDRWFIPSCLERLGEVSAMQGQPLHAARLWGTACTMRAMIGAPMPPIEQTLYQQTLALVRQQLIPERFSAEWKTGELMTLEEVLDSIRTPITIEQPSITPIAETPEGQPARPIIAPPTPNATLTSREKEVLQLLANGLTNIQIAARLVISPRTVQTHLSTIYAKIGVTTRSAATRYAIEQNLA</sequence>
<dbReference type="Pfam" id="PF00196">
    <property type="entry name" value="GerE"/>
    <property type="match status" value="1"/>
</dbReference>
<name>A0A402BAM6_9CHLR</name>
<protein>
    <recommendedName>
        <fullName evidence="1">HTH luxR-type domain-containing protein</fullName>
    </recommendedName>
</protein>
<dbReference type="PROSITE" id="PS50043">
    <property type="entry name" value="HTH_LUXR_2"/>
    <property type="match status" value="1"/>
</dbReference>
<dbReference type="InterPro" id="IPR011990">
    <property type="entry name" value="TPR-like_helical_dom_sf"/>
</dbReference>
<dbReference type="SMART" id="SM00421">
    <property type="entry name" value="HTH_LUXR"/>
    <property type="match status" value="1"/>
</dbReference>
<dbReference type="PANTHER" id="PTHR47691:SF3">
    <property type="entry name" value="HTH-TYPE TRANSCRIPTIONAL REGULATOR RV0890C-RELATED"/>
    <property type="match status" value="1"/>
</dbReference>
<accession>A0A402BAM6</accession>
<organism evidence="2 3">
    <name type="scientific">Dictyobacter alpinus</name>
    <dbReference type="NCBI Taxonomy" id="2014873"/>
    <lineage>
        <taxon>Bacteria</taxon>
        <taxon>Bacillati</taxon>
        <taxon>Chloroflexota</taxon>
        <taxon>Ktedonobacteria</taxon>
        <taxon>Ktedonobacterales</taxon>
        <taxon>Dictyobacteraceae</taxon>
        <taxon>Dictyobacter</taxon>
    </lineage>
</organism>
<dbReference type="InterPro" id="IPR016032">
    <property type="entry name" value="Sig_transdc_resp-reg_C-effctor"/>
</dbReference>
<dbReference type="Proteomes" id="UP000287171">
    <property type="component" value="Unassembled WGS sequence"/>
</dbReference>
<dbReference type="InterPro" id="IPR002182">
    <property type="entry name" value="NB-ARC"/>
</dbReference>
<dbReference type="PRINTS" id="PR00364">
    <property type="entry name" value="DISEASERSIST"/>
</dbReference>
<dbReference type="SUPFAM" id="SSF46894">
    <property type="entry name" value="C-terminal effector domain of the bipartite response regulators"/>
    <property type="match status" value="1"/>
</dbReference>
<evidence type="ECO:0000313" key="3">
    <source>
        <dbReference type="Proteomes" id="UP000287171"/>
    </source>
</evidence>
<dbReference type="AlphaFoldDB" id="A0A402BAM6"/>
<gene>
    <name evidence="2" type="ORF">KDA_39450</name>
</gene>
<dbReference type="Pfam" id="PF12862">
    <property type="entry name" value="ANAPC5"/>
    <property type="match status" value="2"/>
</dbReference>
<dbReference type="EMBL" id="BIFT01000001">
    <property type="protein sequence ID" value="GCE28461.1"/>
    <property type="molecule type" value="Genomic_DNA"/>
</dbReference>
<dbReference type="PRINTS" id="PR00038">
    <property type="entry name" value="HTHLUXR"/>
</dbReference>
<dbReference type="InterPro" id="IPR036388">
    <property type="entry name" value="WH-like_DNA-bd_sf"/>
</dbReference>